<dbReference type="AlphaFoldDB" id="A0A2N5UTG1"/>
<gene>
    <name evidence="3" type="ORF">PCASD_07952</name>
</gene>
<dbReference type="EMBL" id="PGCI01000094">
    <property type="protein sequence ID" value="PLW41060.1"/>
    <property type="molecule type" value="Genomic_DNA"/>
</dbReference>
<name>A0A2N5UTG1_9BASI</name>
<feature type="domain" description="Shieldin complex subunit 2 first OB fold" evidence="2">
    <location>
        <begin position="176"/>
        <end position="264"/>
    </location>
</feature>
<evidence type="ECO:0000313" key="3">
    <source>
        <dbReference type="EMBL" id="PLW41060.1"/>
    </source>
</evidence>
<sequence length="314" mass="34981">MITTRKRFIVFGNAPSTAQLILKTSTAAEEEKEKEHTWRTTTCIYTAPQTNHPDLHTQEQNAENTVTAITTHDEESLDYYQSQLDYRDSFEDTHEALSSTATPGNKSTTSCLLSHPTQPASHHHQHPQHGQSQSLIAHQQASPPSQTTYTESMIVNPPAWHFDVRACTPIDQLQISAEQLYSIIFYLAEKKPLSTIELKKPRWNGAATVDIAHFECMDHSGSVLKLVLWDEVAGSLSTACLTGDIIYLSGIAISTYQGKLQANTTAVTRAQICYRTRPAHASHVDLFCPDLRLAYDATTHHVAHMVQWAKAVFG</sequence>
<dbReference type="Proteomes" id="UP000235392">
    <property type="component" value="Unassembled WGS sequence"/>
</dbReference>
<dbReference type="Gene3D" id="2.40.50.140">
    <property type="entry name" value="Nucleic acid-binding proteins"/>
    <property type="match status" value="1"/>
</dbReference>
<dbReference type="InterPro" id="IPR012340">
    <property type="entry name" value="NA-bd_OB-fold"/>
</dbReference>
<feature type="compositionally biased region" description="Polar residues" evidence="1">
    <location>
        <begin position="135"/>
        <end position="150"/>
    </location>
</feature>
<comment type="caution">
    <text evidence="3">The sequence shown here is derived from an EMBL/GenBank/DDBJ whole genome shotgun (WGS) entry which is preliminary data.</text>
</comment>
<evidence type="ECO:0000259" key="2">
    <source>
        <dbReference type="Pfam" id="PF21669"/>
    </source>
</evidence>
<dbReference type="SUPFAM" id="SSF50249">
    <property type="entry name" value="Nucleic acid-binding proteins"/>
    <property type="match status" value="1"/>
</dbReference>
<protein>
    <recommendedName>
        <fullName evidence="2">Shieldin complex subunit 2 first OB fold domain-containing protein</fullName>
    </recommendedName>
</protein>
<evidence type="ECO:0000256" key="1">
    <source>
        <dbReference type="SAM" id="MobiDB-lite"/>
    </source>
</evidence>
<dbReference type="InterPro" id="IPR049507">
    <property type="entry name" value="SHLD2_OB1"/>
</dbReference>
<feature type="compositionally biased region" description="Polar residues" evidence="1">
    <location>
        <begin position="96"/>
        <end position="112"/>
    </location>
</feature>
<evidence type="ECO:0000313" key="4">
    <source>
        <dbReference type="Proteomes" id="UP000235392"/>
    </source>
</evidence>
<proteinExistence type="predicted"/>
<feature type="region of interest" description="Disordered" evidence="1">
    <location>
        <begin position="94"/>
        <end position="150"/>
    </location>
</feature>
<organism evidence="3 4">
    <name type="scientific">Puccinia coronata f. sp. avenae</name>
    <dbReference type="NCBI Taxonomy" id="200324"/>
    <lineage>
        <taxon>Eukaryota</taxon>
        <taxon>Fungi</taxon>
        <taxon>Dikarya</taxon>
        <taxon>Basidiomycota</taxon>
        <taxon>Pucciniomycotina</taxon>
        <taxon>Pucciniomycetes</taxon>
        <taxon>Pucciniales</taxon>
        <taxon>Pucciniaceae</taxon>
        <taxon>Puccinia</taxon>
    </lineage>
</organism>
<reference evidence="3 4" key="1">
    <citation type="submission" date="2017-11" db="EMBL/GenBank/DDBJ databases">
        <title>De novo assembly and phasing of dikaryotic genomes from two isolates of Puccinia coronata f. sp. avenae, the causal agent of oat crown rust.</title>
        <authorList>
            <person name="Miller M.E."/>
            <person name="Zhang Y."/>
            <person name="Omidvar V."/>
            <person name="Sperschneider J."/>
            <person name="Schwessinger B."/>
            <person name="Raley C."/>
            <person name="Palmer J.M."/>
            <person name="Garnica D."/>
            <person name="Upadhyaya N."/>
            <person name="Rathjen J."/>
            <person name="Taylor J.M."/>
            <person name="Park R.F."/>
            <person name="Dodds P.N."/>
            <person name="Hirsch C.D."/>
            <person name="Kianian S.F."/>
            <person name="Figueroa M."/>
        </authorList>
    </citation>
    <scope>NUCLEOTIDE SEQUENCE [LARGE SCALE GENOMIC DNA]</scope>
    <source>
        <strain evidence="3">12SD80</strain>
    </source>
</reference>
<dbReference type="Pfam" id="PF21669">
    <property type="entry name" value="SHLD2_OB1"/>
    <property type="match status" value="1"/>
</dbReference>
<accession>A0A2N5UTG1</accession>